<dbReference type="PANTHER" id="PTHR13120">
    <property type="entry name" value="PHD FINGER-LIKE DOMAIN-CONTAINING PROTEIN 5A"/>
    <property type="match status" value="1"/>
</dbReference>
<dbReference type="EMBL" id="JAAWWB010000038">
    <property type="protein sequence ID" value="KAG6737389.1"/>
    <property type="molecule type" value="Genomic_DNA"/>
</dbReference>
<evidence type="ECO:0000256" key="1">
    <source>
        <dbReference type="ARBA" id="ARBA00008626"/>
    </source>
</evidence>
<comment type="caution">
    <text evidence="2">The sequence shown here is derived from an EMBL/GenBank/DDBJ whole genome shotgun (WGS) entry which is preliminary data.</text>
</comment>
<protein>
    <submittedName>
        <fullName evidence="2">Uncharacterized protein</fullName>
    </submittedName>
</protein>
<evidence type="ECO:0000313" key="3">
    <source>
        <dbReference type="Proteomes" id="UP000886885"/>
    </source>
</evidence>
<dbReference type="GO" id="GO:0000398">
    <property type="term" value="P:mRNA splicing, via spliceosome"/>
    <property type="evidence" value="ECO:0007669"/>
    <property type="project" value="InterPro"/>
</dbReference>
<reference evidence="2" key="1">
    <citation type="journal article" date="2020" name="bioRxiv">
        <title>Hybrid origin of Populus tomentosa Carr. identified through genome sequencing and phylogenomic analysis.</title>
        <authorList>
            <person name="An X."/>
            <person name="Gao K."/>
            <person name="Chen Z."/>
            <person name="Li J."/>
            <person name="Yang X."/>
            <person name="Yang X."/>
            <person name="Zhou J."/>
            <person name="Guo T."/>
            <person name="Zhao T."/>
            <person name="Huang S."/>
            <person name="Miao D."/>
            <person name="Khan W.U."/>
            <person name="Rao P."/>
            <person name="Ye M."/>
            <person name="Lei B."/>
            <person name="Liao W."/>
            <person name="Wang J."/>
            <person name="Ji L."/>
            <person name="Li Y."/>
            <person name="Guo B."/>
            <person name="Mustafa N.S."/>
            <person name="Li S."/>
            <person name="Yun Q."/>
            <person name="Keller S.R."/>
            <person name="Mao J."/>
            <person name="Zhang R."/>
            <person name="Strauss S.H."/>
        </authorList>
    </citation>
    <scope>NUCLEOTIDE SEQUENCE</scope>
    <source>
        <strain evidence="2">GM15</strain>
        <tissue evidence="2">Leaf</tissue>
    </source>
</reference>
<dbReference type="InterPro" id="IPR005345">
    <property type="entry name" value="PHF5"/>
</dbReference>
<dbReference type="AlphaFoldDB" id="A0A8X8BZI0"/>
<organism evidence="2 3">
    <name type="scientific">Populus tomentosa</name>
    <name type="common">Chinese white poplar</name>
    <dbReference type="NCBI Taxonomy" id="118781"/>
    <lineage>
        <taxon>Eukaryota</taxon>
        <taxon>Viridiplantae</taxon>
        <taxon>Streptophyta</taxon>
        <taxon>Embryophyta</taxon>
        <taxon>Tracheophyta</taxon>
        <taxon>Spermatophyta</taxon>
        <taxon>Magnoliopsida</taxon>
        <taxon>eudicotyledons</taxon>
        <taxon>Gunneridae</taxon>
        <taxon>Pentapetalae</taxon>
        <taxon>rosids</taxon>
        <taxon>fabids</taxon>
        <taxon>Malpighiales</taxon>
        <taxon>Salicaceae</taxon>
        <taxon>Saliceae</taxon>
        <taxon>Populus</taxon>
    </lineage>
</organism>
<comment type="similarity">
    <text evidence="1">Belongs to the PHF5 family.</text>
</comment>
<evidence type="ECO:0000313" key="2">
    <source>
        <dbReference type="EMBL" id="KAG6737389.1"/>
    </source>
</evidence>
<gene>
    <name evidence="2" type="ORF">POTOM_058907</name>
</gene>
<dbReference type="OrthoDB" id="929438at2759"/>
<sequence>MAKHHPDLIMCRKQPGIAIGRLCEKCDGKCVICDSYVHPCTLVRVCDECNYGSFQDEEGAESRKEEEQRMNLLYREAEDEIHAQLYYYFCLSVYITHPQFTYAVLERYHTGNVHSI</sequence>
<name>A0A8X8BZI0_POPTO</name>
<dbReference type="Pfam" id="PF03660">
    <property type="entry name" value="PHF5"/>
    <property type="match status" value="1"/>
</dbReference>
<keyword evidence="3" id="KW-1185">Reference proteome</keyword>
<dbReference type="Proteomes" id="UP000886885">
    <property type="component" value="Chromosome 19D"/>
</dbReference>
<proteinExistence type="inferred from homology"/>
<accession>A0A8X8BZI0</accession>